<accession>A0A9D7SSF1</accession>
<feature type="transmembrane region" description="Helical" evidence="1">
    <location>
        <begin position="39"/>
        <end position="62"/>
    </location>
</feature>
<keyword evidence="1" id="KW-0472">Membrane</keyword>
<evidence type="ECO:0000313" key="2">
    <source>
        <dbReference type="EMBL" id="MBK9982232.1"/>
    </source>
</evidence>
<proteinExistence type="predicted"/>
<sequence length="217" mass="24036">MAPYAADLCYLDLQPELKPVIQINDINLWWESLSSAHQVFWFISIIFSVLFLMQFILLLIGFEAGGGSIDHPGDVGVYEHEFSALSMRSIIAFFTFFGWTGVLALNNHLSVWMSVLFASLIGLMAMFIVAYMVFKFSQLEQSGTLNLYNALDQPGEVYLSIPGQGNGVGKVHLKVDGTIREVDAITEGDALKTGTSIKVIEIMNGNVLKVEYMPSPE</sequence>
<name>A0A9D7SSF1_9BACT</name>
<keyword evidence="1" id="KW-1133">Transmembrane helix</keyword>
<dbReference type="Gene3D" id="2.40.50.140">
    <property type="entry name" value="Nucleic acid-binding proteins"/>
    <property type="match status" value="1"/>
</dbReference>
<dbReference type="Proteomes" id="UP000808337">
    <property type="component" value="Unassembled WGS sequence"/>
</dbReference>
<comment type="caution">
    <text evidence="2">The sequence shown here is derived from an EMBL/GenBank/DDBJ whole genome shotgun (WGS) entry which is preliminary data.</text>
</comment>
<feature type="transmembrane region" description="Helical" evidence="1">
    <location>
        <begin position="82"/>
        <end position="105"/>
    </location>
</feature>
<keyword evidence="1" id="KW-0812">Transmembrane</keyword>
<gene>
    <name evidence="2" type="ORF">IPP15_07385</name>
</gene>
<protein>
    <submittedName>
        <fullName evidence="2">NfeD family protein</fullName>
    </submittedName>
</protein>
<reference evidence="2 3" key="1">
    <citation type="submission" date="2020-10" db="EMBL/GenBank/DDBJ databases">
        <title>Connecting structure to function with the recovery of over 1000 high-quality activated sludge metagenome-assembled genomes encoding full-length rRNA genes using long-read sequencing.</title>
        <authorList>
            <person name="Singleton C.M."/>
            <person name="Petriglieri F."/>
            <person name="Kristensen J.M."/>
            <person name="Kirkegaard R.H."/>
            <person name="Michaelsen T.Y."/>
            <person name="Andersen M.H."/>
            <person name="Karst S.M."/>
            <person name="Dueholm M.S."/>
            <person name="Nielsen P.H."/>
            <person name="Albertsen M."/>
        </authorList>
    </citation>
    <scope>NUCLEOTIDE SEQUENCE [LARGE SCALE GENOMIC DNA]</scope>
    <source>
        <strain evidence="2">Ribe_18-Q3-R11-54_MAXAC.273</strain>
    </source>
</reference>
<evidence type="ECO:0000313" key="3">
    <source>
        <dbReference type="Proteomes" id="UP000808337"/>
    </source>
</evidence>
<feature type="transmembrane region" description="Helical" evidence="1">
    <location>
        <begin position="111"/>
        <end position="134"/>
    </location>
</feature>
<evidence type="ECO:0000256" key="1">
    <source>
        <dbReference type="SAM" id="Phobius"/>
    </source>
</evidence>
<dbReference type="InterPro" id="IPR012340">
    <property type="entry name" value="NA-bd_OB-fold"/>
</dbReference>
<organism evidence="2 3">
    <name type="scientific">Candidatus Opimibacter skivensis</name>
    <dbReference type="NCBI Taxonomy" id="2982028"/>
    <lineage>
        <taxon>Bacteria</taxon>
        <taxon>Pseudomonadati</taxon>
        <taxon>Bacteroidota</taxon>
        <taxon>Saprospiria</taxon>
        <taxon>Saprospirales</taxon>
        <taxon>Saprospiraceae</taxon>
        <taxon>Candidatus Opimibacter</taxon>
    </lineage>
</organism>
<dbReference type="AlphaFoldDB" id="A0A9D7SSF1"/>
<dbReference type="EMBL" id="JADKGY010000006">
    <property type="protein sequence ID" value="MBK9982232.1"/>
    <property type="molecule type" value="Genomic_DNA"/>
</dbReference>